<dbReference type="RefSeq" id="WP_200274349.1">
    <property type="nucleotide sequence ID" value="NZ_JAENIJ010000121.1"/>
</dbReference>
<reference evidence="1" key="1">
    <citation type="submission" date="2021-01" db="EMBL/GenBank/DDBJ databases">
        <title>Modified the classification status of verrucomicrobia.</title>
        <authorList>
            <person name="Feng X."/>
        </authorList>
    </citation>
    <scope>NUCLEOTIDE SEQUENCE</scope>
    <source>
        <strain evidence="1">KCTC 22041</strain>
    </source>
</reference>
<protein>
    <recommendedName>
        <fullName evidence="3">RiboL-PSP-HEPN domain-containing protein</fullName>
    </recommendedName>
</protein>
<name>A0A934S8N8_9BACT</name>
<organism evidence="1 2">
    <name type="scientific">Luteolibacter pohnpeiensis</name>
    <dbReference type="NCBI Taxonomy" id="454153"/>
    <lineage>
        <taxon>Bacteria</taxon>
        <taxon>Pseudomonadati</taxon>
        <taxon>Verrucomicrobiota</taxon>
        <taxon>Verrucomicrobiia</taxon>
        <taxon>Verrucomicrobiales</taxon>
        <taxon>Verrucomicrobiaceae</taxon>
        <taxon>Luteolibacter</taxon>
    </lineage>
</organism>
<dbReference type="EMBL" id="JAENIJ010000121">
    <property type="protein sequence ID" value="MBK1884816.1"/>
    <property type="molecule type" value="Genomic_DNA"/>
</dbReference>
<sequence>MKTQESEIDIDDDLANSIVQHIINSALADGSLNPTGKSKDQFNQEVFSYLRKIAESDAQFSLILDHRKTLLDQARSFRKSKNVELAILFYATWTEHMLNLFVASYLRRRKLADSFIQDFLRDTGTKSKYIFIISSYTEKNPAKSWITKLNFISERRNQFVHFKWKGYDDLKSAQMKREYEKGLEWAESLVRHFNLLEKKYLTYAKIYTLP</sequence>
<dbReference type="Proteomes" id="UP000603141">
    <property type="component" value="Unassembled WGS sequence"/>
</dbReference>
<accession>A0A934S8N8</accession>
<evidence type="ECO:0000313" key="1">
    <source>
        <dbReference type="EMBL" id="MBK1884816.1"/>
    </source>
</evidence>
<evidence type="ECO:0008006" key="3">
    <source>
        <dbReference type="Google" id="ProtNLM"/>
    </source>
</evidence>
<gene>
    <name evidence="1" type="ORF">JIN85_20570</name>
</gene>
<comment type="caution">
    <text evidence="1">The sequence shown here is derived from an EMBL/GenBank/DDBJ whole genome shotgun (WGS) entry which is preliminary data.</text>
</comment>
<proteinExistence type="predicted"/>
<dbReference type="AlphaFoldDB" id="A0A934S8N8"/>
<keyword evidence="2" id="KW-1185">Reference proteome</keyword>
<evidence type="ECO:0000313" key="2">
    <source>
        <dbReference type="Proteomes" id="UP000603141"/>
    </source>
</evidence>